<dbReference type="PANTHER" id="PTHR36466:SF1">
    <property type="entry name" value="BCL-2-LIKE PROTEIN 15"/>
    <property type="match status" value="1"/>
</dbReference>
<dbReference type="AlphaFoldDB" id="K9IHC3"/>
<dbReference type="EMBL" id="GABZ01008158">
    <property type="protein sequence ID" value="JAA45367.1"/>
    <property type="molecule type" value="mRNA"/>
</dbReference>
<dbReference type="InterPro" id="IPR036834">
    <property type="entry name" value="Bcl-2-like_sf"/>
</dbReference>
<proteinExistence type="evidence at transcript level"/>
<evidence type="ECO:0000256" key="1">
    <source>
        <dbReference type="ARBA" id="ARBA00067192"/>
    </source>
</evidence>
<dbReference type="FunFam" id="1.10.437.10:FF:000018">
    <property type="entry name" value="BCL2 like 15"/>
    <property type="match status" value="1"/>
</dbReference>
<dbReference type="Gene3D" id="1.10.437.10">
    <property type="entry name" value="Blc2-like"/>
    <property type="match status" value="1"/>
</dbReference>
<dbReference type="GO" id="GO:0042981">
    <property type="term" value="P:regulation of apoptotic process"/>
    <property type="evidence" value="ECO:0007669"/>
    <property type="project" value="InterPro"/>
</dbReference>
<accession>K9IHC3</accession>
<dbReference type="GO" id="GO:0005829">
    <property type="term" value="C:cytosol"/>
    <property type="evidence" value="ECO:0007669"/>
    <property type="project" value="TreeGrafter"/>
</dbReference>
<name>K9IHC3_DESRO</name>
<sequence>MKTPRTFEEQTECIVDFLLSDFLGIPLQAAATRSLCCVDEVDSGEACTFDVAIIAGRLRMLGDQFNEELETSVRSVIKETTRGQVEAALQDTVNALSKAWCAQDTTLAYERAFLAVSVKLLECVARMAPQMARQVVTPITNMINGNGAIREFVQAQGGWKGQDGFCHEHSEAWPVDIGLQSRAA</sequence>
<evidence type="ECO:0000313" key="2">
    <source>
        <dbReference type="EMBL" id="JAA45367.1"/>
    </source>
</evidence>
<organism evidence="2">
    <name type="scientific">Desmodus rotundus</name>
    <name type="common">Vampire bat</name>
    <dbReference type="NCBI Taxonomy" id="9430"/>
    <lineage>
        <taxon>Eukaryota</taxon>
        <taxon>Metazoa</taxon>
        <taxon>Chordata</taxon>
        <taxon>Craniata</taxon>
        <taxon>Vertebrata</taxon>
        <taxon>Euteleostomi</taxon>
        <taxon>Mammalia</taxon>
        <taxon>Eutheria</taxon>
        <taxon>Laurasiatheria</taxon>
        <taxon>Chiroptera</taxon>
        <taxon>Yangochiroptera</taxon>
        <taxon>Phyllostomidae</taxon>
        <taxon>Desmodontinae</taxon>
        <taxon>Desmodus</taxon>
    </lineage>
</organism>
<protein>
    <recommendedName>
        <fullName evidence="1">Bcl-2-like protein 15</fullName>
    </recommendedName>
</protein>
<reference evidence="2" key="1">
    <citation type="submission" date="2012-11" db="EMBL/GenBank/DDBJ databases">
        <title>The Vampirome: Transcriptome and Proteome Analysis of the Submandibular and Accessory Glands of the Vampire Bat and Vector of Human Rabies, Desmodus rotundus.</title>
        <authorList>
            <person name="Francischetti I.M.B."/>
            <person name="Assumpcao T.C.F."/>
            <person name="Ma D."/>
            <person name="Vicente E.C."/>
            <person name="Ribeiro J.M.C."/>
        </authorList>
    </citation>
    <scope>NUCLEOTIDE SEQUENCE</scope>
    <source>
        <tissue evidence="2">Salivary gland</tissue>
    </source>
</reference>
<dbReference type="PANTHER" id="PTHR36466">
    <property type="entry name" value="BCL-2-LIKE PROTEIN 15"/>
    <property type="match status" value="1"/>
</dbReference>
<dbReference type="SUPFAM" id="SSF56854">
    <property type="entry name" value="Bcl-2 inhibitors of programmed cell death"/>
    <property type="match status" value="1"/>
</dbReference>
<dbReference type="GO" id="GO:0005634">
    <property type="term" value="C:nucleus"/>
    <property type="evidence" value="ECO:0007669"/>
    <property type="project" value="TreeGrafter"/>
</dbReference>
<dbReference type="InterPro" id="IPR033543">
    <property type="entry name" value="BCL2L15"/>
</dbReference>